<gene>
    <name evidence="1" type="ORF">LCMiAC02_04090</name>
</gene>
<evidence type="ECO:0000313" key="1">
    <source>
        <dbReference type="EMBL" id="QBK89314.1"/>
    </source>
</evidence>
<accession>A0A4D5XEY8</accession>
<reference evidence="1" key="1">
    <citation type="journal article" date="2019" name="MBio">
        <title>Virus Genomes from Deep Sea Sediments Expand the Ocean Megavirome and Support Independent Origins of Viral Gigantism.</title>
        <authorList>
            <person name="Backstrom D."/>
            <person name="Yutin N."/>
            <person name="Jorgensen S.L."/>
            <person name="Dharamshi J."/>
            <person name="Homa F."/>
            <person name="Zaremba-Niedwiedzka K."/>
            <person name="Spang A."/>
            <person name="Wolf Y.I."/>
            <person name="Koonin E.V."/>
            <person name="Ettema T.J."/>
        </authorList>
    </citation>
    <scope>NUCLEOTIDE SEQUENCE</scope>
</reference>
<proteinExistence type="predicted"/>
<sequence>MVRASVRKILVTWHVFYRANNLKGLVKLSQGANAFRENFNGCCYDCHAEIAAMKKLPPYKKNKKNKKRRVKRKVVNLMVIRTTRNGELRNSRPCTKCIKQLSKLRYYKIKNVYYSNAKGDIVMERWSYMSQCKYVYYSKRFR</sequence>
<protein>
    <recommendedName>
        <fullName evidence="2">CMP/dCMP-type deaminase domain-containing protein</fullName>
    </recommendedName>
</protein>
<name>A0A4D5XEY8_9VIRU</name>
<evidence type="ECO:0008006" key="2">
    <source>
        <dbReference type="Google" id="ProtNLM"/>
    </source>
</evidence>
<dbReference type="EMBL" id="MK500413">
    <property type="protein sequence ID" value="QBK89314.1"/>
    <property type="molecule type" value="Genomic_DNA"/>
</dbReference>
<organism evidence="1">
    <name type="scientific">Mimivirus LCMiAC02</name>
    <dbReference type="NCBI Taxonomy" id="2506609"/>
    <lineage>
        <taxon>Viruses</taxon>
        <taxon>Varidnaviria</taxon>
        <taxon>Bamfordvirae</taxon>
        <taxon>Nucleocytoviricota</taxon>
        <taxon>Megaviricetes</taxon>
        <taxon>Imitervirales</taxon>
        <taxon>Mimiviridae</taxon>
        <taxon>Klosneuvirinae</taxon>
    </lineage>
</organism>